<feature type="domain" description="Phosphoadenosine phosphosulphate reductase" evidence="1">
    <location>
        <begin position="180"/>
        <end position="263"/>
    </location>
</feature>
<sequence length="360" mass="41694">MSVRQLELFESNEVERKGPQPIQLFPLEDYTHVIVSFSGGKDSLASLLHLLELGVPKEKIQVWHQCCDGWHEHEKSSTDFWDWPVTTTYCTAVCQLFDIPIRFQWRDKGISGEMFRNQSRTGDVFFTRDDGEVEHLPTTRGKESTRMMWPAMSPDLRVRYCSAAGKVDVFRRVLNNHPHLNGTIKDPSKILVITGERREESPNRSRYNEAELHSCHSRTRNVHSWRPVIDWSELEIWSIIERWRVVPHPAYYLGFPRCSCAGCIFQTPDLWALFRFIAPDRFERFVRTEKELNHTLDSRMDLTTKANLGSLDRFPIDDPNFSNWAQMALNRDLQVNDILAKEGEWVLPAGANRGSAGGSF</sequence>
<comment type="caution">
    <text evidence="2">The sequence shown here is derived from an EMBL/GenBank/DDBJ whole genome shotgun (WGS) entry which is preliminary data.</text>
</comment>
<dbReference type="Pfam" id="PF01507">
    <property type="entry name" value="PAPS_reduct"/>
    <property type="match status" value="1"/>
</dbReference>
<dbReference type="InterPro" id="IPR002500">
    <property type="entry name" value="PAPS_reduct_dom"/>
</dbReference>
<dbReference type="RefSeq" id="WP_377943520.1">
    <property type="nucleotide sequence ID" value="NZ_JBHUCX010000033.1"/>
</dbReference>
<dbReference type="Gene3D" id="3.40.50.620">
    <property type="entry name" value="HUPs"/>
    <property type="match status" value="1"/>
</dbReference>
<dbReference type="PANTHER" id="PTHR43196">
    <property type="entry name" value="SULFATE ADENYLYLTRANSFERASE SUBUNIT 2"/>
    <property type="match status" value="1"/>
</dbReference>
<dbReference type="EMBL" id="JBHUCX010000033">
    <property type="protein sequence ID" value="MFD1675634.1"/>
    <property type="molecule type" value="Genomic_DNA"/>
</dbReference>
<dbReference type="PANTHER" id="PTHR43196:SF2">
    <property type="entry name" value="PHOSPHOADENOSINE PHOSPHOSULFATE REDUCTASE"/>
    <property type="match status" value="1"/>
</dbReference>
<dbReference type="SUPFAM" id="SSF52402">
    <property type="entry name" value="Adenine nucleotide alpha hydrolases-like"/>
    <property type="match status" value="1"/>
</dbReference>
<evidence type="ECO:0000313" key="2">
    <source>
        <dbReference type="EMBL" id="MFD1675634.1"/>
    </source>
</evidence>
<evidence type="ECO:0000313" key="3">
    <source>
        <dbReference type="Proteomes" id="UP001597079"/>
    </source>
</evidence>
<name>A0ABW4JI80_9BACL</name>
<protein>
    <submittedName>
        <fullName evidence="2">Phosphoadenosine phosphosulfate reductase family protein</fullName>
    </submittedName>
</protein>
<dbReference type="Proteomes" id="UP001597079">
    <property type="component" value="Unassembled WGS sequence"/>
</dbReference>
<keyword evidence="3" id="KW-1185">Reference proteome</keyword>
<evidence type="ECO:0000259" key="1">
    <source>
        <dbReference type="Pfam" id="PF01507"/>
    </source>
</evidence>
<gene>
    <name evidence="2" type="ORF">ACFSB2_13110</name>
</gene>
<organism evidence="2 3">
    <name type="scientific">Alicyclobacillus fodiniaquatilis</name>
    <dbReference type="NCBI Taxonomy" id="1661150"/>
    <lineage>
        <taxon>Bacteria</taxon>
        <taxon>Bacillati</taxon>
        <taxon>Bacillota</taxon>
        <taxon>Bacilli</taxon>
        <taxon>Bacillales</taxon>
        <taxon>Alicyclobacillaceae</taxon>
        <taxon>Alicyclobacillus</taxon>
    </lineage>
</organism>
<dbReference type="InterPro" id="IPR050128">
    <property type="entry name" value="Sulfate_adenylyltrnsfr_sub2"/>
</dbReference>
<reference evidence="3" key="1">
    <citation type="journal article" date="2019" name="Int. J. Syst. Evol. Microbiol.">
        <title>The Global Catalogue of Microorganisms (GCM) 10K type strain sequencing project: providing services to taxonomists for standard genome sequencing and annotation.</title>
        <authorList>
            <consortium name="The Broad Institute Genomics Platform"/>
            <consortium name="The Broad Institute Genome Sequencing Center for Infectious Disease"/>
            <person name="Wu L."/>
            <person name="Ma J."/>
        </authorList>
    </citation>
    <scope>NUCLEOTIDE SEQUENCE [LARGE SCALE GENOMIC DNA]</scope>
    <source>
        <strain evidence="3">CGMCC 1.12286</strain>
    </source>
</reference>
<dbReference type="InterPro" id="IPR014729">
    <property type="entry name" value="Rossmann-like_a/b/a_fold"/>
</dbReference>
<proteinExistence type="predicted"/>
<accession>A0ABW4JI80</accession>